<evidence type="ECO:0000313" key="3">
    <source>
        <dbReference type="Proteomes" id="UP001139971"/>
    </source>
</evidence>
<keyword evidence="3" id="KW-1185">Reference proteome</keyword>
<comment type="caution">
    <text evidence="2">The sequence shown here is derived from an EMBL/GenBank/DDBJ whole genome shotgun (WGS) entry which is preliminary data.</text>
</comment>
<dbReference type="Pfam" id="PF13472">
    <property type="entry name" value="Lipase_GDSL_2"/>
    <property type="match status" value="1"/>
</dbReference>
<organism evidence="2 3">
    <name type="scientific">Tahibacter soli</name>
    <dbReference type="NCBI Taxonomy" id="2983605"/>
    <lineage>
        <taxon>Bacteria</taxon>
        <taxon>Pseudomonadati</taxon>
        <taxon>Pseudomonadota</taxon>
        <taxon>Gammaproteobacteria</taxon>
        <taxon>Lysobacterales</taxon>
        <taxon>Rhodanobacteraceae</taxon>
        <taxon>Tahibacter</taxon>
    </lineage>
</organism>
<gene>
    <name evidence="2" type="ORF">OD750_014855</name>
</gene>
<evidence type="ECO:0000313" key="2">
    <source>
        <dbReference type="EMBL" id="MDC8013820.1"/>
    </source>
</evidence>
<dbReference type="EMBL" id="JAOVZO020000018">
    <property type="protein sequence ID" value="MDC8013820.1"/>
    <property type="molecule type" value="Genomic_DNA"/>
</dbReference>
<dbReference type="PANTHER" id="PTHR30383:SF5">
    <property type="entry name" value="SGNH HYDROLASE-TYPE ESTERASE DOMAIN-CONTAINING PROTEIN"/>
    <property type="match status" value="1"/>
</dbReference>
<dbReference type="AlphaFoldDB" id="A0A9X3YM79"/>
<dbReference type="InterPro" id="IPR036514">
    <property type="entry name" value="SGNH_hydro_sf"/>
</dbReference>
<dbReference type="InterPro" id="IPR051532">
    <property type="entry name" value="Ester_Hydrolysis_Enzymes"/>
</dbReference>
<name>A0A9X3YM79_9GAMM</name>
<dbReference type="CDD" id="cd01832">
    <property type="entry name" value="SGNH_hydrolase_like_1"/>
    <property type="match status" value="1"/>
</dbReference>
<sequence>MVTIAAPATQAAEGRFLALGDSYTIGEGVAASGRWPQRLAQRLRADGIGLSDPQIVATTGWTTDELSAAMDRAALAPPYDFVTLSIGVNNQYRGRGVDEYRVEFRALLERAIALAGARTQRVVVVSIPDWGATKFGRESGRDVAVIARELDEYNAVNREESARRGVAWADVAAISRKAGDEASQLADDGLHPSAKQYDAWLTAIEPRARQALSSP</sequence>
<protein>
    <submittedName>
        <fullName evidence="2">SGNH/GDSL hydrolase family protein</fullName>
    </submittedName>
</protein>
<dbReference type="SUPFAM" id="SSF52266">
    <property type="entry name" value="SGNH hydrolase"/>
    <property type="match status" value="1"/>
</dbReference>
<reference evidence="2" key="1">
    <citation type="submission" date="2023-02" db="EMBL/GenBank/DDBJ databases">
        <title>Tahibacter soli sp. nov. isolated from soil.</title>
        <authorList>
            <person name="Baek J.H."/>
            <person name="Lee J.K."/>
            <person name="Choi D.G."/>
            <person name="Jeon C.O."/>
        </authorList>
    </citation>
    <scope>NUCLEOTIDE SEQUENCE</scope>
    <source>
        <strain evidence="2">BL</strain>
    </source>
</reference>
<dbReference type="Gene3D" id="3.40.50.1110">
    <property type="entry name" value="SGNH hydrolase"/>
    <property type="match status" value="1"/>
</dbReference>
<dbReference type="InterPro" id="IPR013830">
    <property type="entry name" value="SGNH_hydro"/>
</dbReference>
<dbReference type="PANTHER" id="PTHR30383">
    <property type="entry name" value="THIOESTERASE 1/PROTEASE 1/LYSOPHOSPHOLIPASE L1"/>
    <property type="match status" value="1"/>
</dbReference>
<accession>A0A9X3YM79</accession>
<evidence type="ECO:0000259" key="1">
    <source>
        <dbReference type="Pfam" id="PF13472"/>
    </source>
</evidence>
<proteinExistence type="predicted"/>
<feature type="domain" description="SGNH hydrolase-type esterase" evidence="1">
    <location>
        <begin position="18"/>
        <end position="198"/>
    </location>
</feature>
<dbReference type="GO" id="GO:0004622">
    <property type="term" value="F:phosphatidylcholine lysophospholipase activity"/>
    <property type="evidence" value="ECO:0007669"/>
    <property type="project" value="TreeGrafter"/>
</dbReference>
<keyword evidence="2" id="KW-0378">Hydrolase</keyword>
<dbReference type="RefSeq" id="WP_263542103.1">
    <property type="nucleotide sequence ID" value="NZ_JAOVZO020000018.1"/>
</dbReference>
<dbReference type="Proteomes" id="UP001139971">
    <property type="component" value="Unassembled WGS sequence"/>
</dbReference>